<dbReference type="Gene3D" id="3.40.190.10">
    <property type="entry name" value="Periplasmic binding protein-like II"/>
    <property type="match status" value="1"/>
</dbReference>
<name>A0ABT0PJ84_9GAMM</name>
<proteinExistence type="inferred from homology"/>
<dbReference type="PANTHER" id="PTHR30290:SF10">
    <property type="entry name" value="PERIPLASMIC OLIGOPEPTIDE-BINDING PROTEIN-RELATED"/>
    <property type="match status" value="1"/>
</dbReference>
<dbReference type="InterPro" id="IPR039424">
    <property type="entry name" value="SBP_5"/>
</dbReference>
<dbReference type="Gene3D" id="3.90.76.10">
    <property type="entry name" value="Dipeptide-binding Protein, Domain 1"/>
    <property type="match status" value="1"/>
</dbReference>
<dbReference type="InterPro" id="IPR000914">
    <property type="entry name" value="SBP_5_dom"/>
</dbReference>
<dbReference type="Gene3D" id="3.10.105.10">
    <property type="entry name" value="Dipeptide-binding Protein, Domain 3"/>
    <property type="match status" value="1"/>
</dbReference>
<evidence type="ECO:0000313" key="7">
    <source>
        <dbReference type="Proteomes" id="UP001203338"/>
    </source>
</evidence>
<reference evidence="6 7" key="1">
    <citation type="submission" date="2022-05" db="EMBL/GenBank/DDBJ databases">
        <authorList>
            <person name="Park J.-S."/>
        </authorList>
    </citation>
    <scope>NUCLEOTIDE SEQUENCE [LARGE SCALE GENOMIC DNA]</scope>
    <source>
        <strain evidence="6 7">2012CJ34-2</strain>
    </source>
</reference>
<dbReference type="PIRSF" id="PIRSF002741">
    <property type="entry name" value="MppA"/>
    <property type="match status" value="1"/>
</dbReference>
<dbReference type="Proteomes" id="UP001203338">
    <property type="component" value="Unassembled WGS sequence"/>
</dbReference>
<evidence type="ECO:0000256" key="1">
    <source>
        <dbReference type="ARBA" id="ARBA00004196"/>
    </source>
</evidence>
<accession>A0ABT0PJ84</accession>
<evidence type="ECO:0000256" key="3">
    <source>
        <dbReference type="ARBA" id="ARBA00022448"/>
    </source>
</evidence>
<dbReference type="PANTHER" id="PTHR30290">
    <property type="entry name" value="PERIPLASMIC BINDING COMPONENT OF ABC TRANSPORTER"/>
    <property type="match status" value="1"/>
</dbReference>
<feature type="domain" description="Solute-binding protein family 5" evidence="5">
    <location>
        <begin position="68"/>
        <end position="449"/>
    </location>
</feature>
<keyword evidence="4" id="KW-0732">Signal</keyword>
<dbReference type="EMBL" id="JAMFLX010000014">
    <property type="protein sequence ID" value="MCL6270538.1"/>
    <property type="molecule type" value="Genomic_DNA"/>
</dbReference>
<dbReference type="InterPro" id="IPR030678">
    <property type="entry name" value="Peptide/Ni-bd"/>
</dbReference>
<keyword evidence="3" id="KW-0813">Transport</keyword>
<dbReference type="RefSeq" id="WP_249699776.1">
    <property type="nucleotide sequence ID" value="NZ_JAMFLX010000014.1"/>
</dbReference>
<sequence>MRFRILLTAFLISAMPIIGFAGQIPGHLNRANTAEPESLDPQLVHTLPGIRVVADLFDGLIERNSQGKIVPAQAESWTTSEDGRTWTFNLRKSQWSDGQPVVANDFVQAWQRAVDPATGSPYAWYLEMMSINNAKAIVNGEMPASSLGIKALSPSKLAIELEHPVPWLLEMMVMPVLYPVPAKTIEKYGKQWTAPEHIVTNGPYAMQDWVVNEKITLKANSKHPDRNQLGINSVSYLPLSSDMAAFNRYRAGDVDMTLNIPLNFYEKLVDERPDELRVTHTLGTEYYAFNTRRAPFNNAKLRKALSLAVDREKITGKVLGEGQVPAYNFTPLYTSQMPEYKSDIAKLSRDERLKEARRLYREAGYSKKNPLRFSLVYNTSESRQKVAIAIASMWKVNLGVEVELENMEWKSVIARIRARDFDVARASWVADFNSPISFLAIFAGNSSSNKPGFQNTQYDNILGRMNTPNIDRQPLFSGLEDILGAETPIIPLYHYVTPQLVSPRVEGWYDNPRDMVMTRYLSLKKEAKK</sequence>
<protein>
    <submittedName>
        <fullName evidence="6">Peptide ABC transporter substrate-binding protein</fullName>
    </submittedName>
</protein>
<organism evidence="6 7">
    <name type="scientific">Parendozoicomonas callyspongiae</name>
    <dbReference type="NCBI Taxonomy" id="2942213"/>
    <lineage>
        <taxon>Bacteria</taxon>
        <taxon>Pseudomonadati</taxon>
        <taxon>Pseudomonadota</taxon>
        <taxon>Gammaproteobacteria</taxon>
        <taxon>Oceanospirillales</taxon>
        <taxon>Endozoicomonadaceae</taxon>
        <taxon>Parendozoicomonas</taxon>
    </lineage>
</organism>
<evidence type="ECO:0000313" key="6">
    <source>
        <dbReference type="EMBL" id="MCL6270538.1"/>
    </source>
</evidence>
<evidence type="ECO:0000256" key="4">
    <source>
        <dbReference type="ARBA" id="ARBA00022729"/>
    </source>
</evidence>
<comment type="caution">
    <text evidence="6">The sequence shown here is derived from an EMBL/GenBank/DDBJ whole genome shotgun (WGS) entry which is preliminary data.</text>
</comment>
<gene>
    <name evidence="6" type="ORF">M3P05_11450</name>
</gene>
<comment type="subcellular location">
    <subcellularLocation>
        <location evidence="1">Cell envelope</location>
    </subcellularLocation>
</comment>
<dbReference type="SUPFAM" id="SSF53850">
    <property type="entry name" value="Periplasmic binding protein-like II"/>
    <property type="match status" value="1"/>
</dbReference>
<dbReference type="CDD" id="cd08504">
    <property type="entry name" value="PBP2_OppA"/>
    <property type="match status" value="1"/>
</dbReference>
<keyword evidence="7" id="KW-1185">Reference proteome</keyword>
<evidence type="ECO:0000256" key="2">
    <source>
        <dbReference type="ARBA" id="ARBA00005695"/>
    </source>
</evidence>
<evidence type="ECO:0000259" key="5">
    <source>
        <dbReference type="Pfam" id="PF00496"/>
    </source>
</evidence>
<dbReference type="Pfam" id="PF00496">
    <property type="entry name" value="SBP_bac_5"/>
    <property type="match status" value="1"/>
</dbReference>
<comment type="similarity">
    <text evidence="2">Belongs to the bacterial solute-binding protein 5 family.</text>
</comment>